<accession>A0ACC1QP12</accession>
<dbReference type="EMBL" id="JANAKD010001249">
    <property type="protein sequence ID" value="KAJ3481568.1"/>
    <property type="molecule type" value="Genomic_DNA"/>
</dbReference>
<protein>
    <submittedName>
        <fullName evidence="1">Uncharacterized protein</fullName>
    </submittedName>
</protein>
<organism evidence="1 2">
    <name type="scientific">Lecanicillium saksenae</name>
    <dbReference type="NCBI Taxonomy" id="468837"/>
    <lineage>
        <taxon>Eukaryota</taxon>
        <taxon>Fungi</taxon>
        <taxon>Dikarya</taxon>
        <taxon>Ascomycota</taxon>
        <taxon>Pezizomycotina</taxon>
        <taxon>Sordariomycetes</taxon>
        <taxon>Hypocreomycetidae</taxon>
        <taxon>Hypocreales</taxon>
        <taxon>Cordycipitaceae</taxon>
        <taxon>Lecanicillium</taxon>
    </lineage>
</organism>
<evidence type="ECO:0000313" key="2">
    <source>
        <dbReference type="Proteomes" id="UP001148737"/>
    </source>
</evidence>
<comment type="caution">
    <text evidence="1">The sequence shown here is derived from an EMBL/GenBank/DDBJ whole genome shotgun (WGS) entry which is preliminary data.</text>
</comment>
<proteinExistence type="predicted"/>
<keyword evidence="2" id="KW-1185">Reference proteome</keyword>
<sequence>MRKKKPRIALLIRVQPHRCMTRHRAQPGLTSRLARCGQTSPSPSSQNLPQTDAAPTQNNEPLYPDRPGLTGVPFGHPADTEIGIIVSCYLGCLVVCIGATLQATAFTVAHLVIGRIMTGVGTGLKTSTVPPTVRSPLARPSRLCQSPLCRRRHRTAYWFDFGMPYIVEERKAILQAVAVETAEEKSFHEPDRRHQPGGLRHAESSVLVQSVGMTPQLAQILPAADHDAGQLRARRVHAPISALLSQAPEGDMSTRAHGFASASKVRLEDIDDIFTAGGNLVQVVRERGETAQGGAKRRRGEAGERRKGRGRDGGESRLV</sequence>
<gene>
    <name evidence="1" type="ORF">NLG97_g7794</name>
</gene>
<name>A0ACC1QP12_9HYPO</name>
<reference evidence="1" key="1">
    <citation type="submission" date="2022-07" db="EMBL/GenBank/DDBJ databases">
        <title>Genome Sequence of Lecanicillium saksenae.</title>
        <authorList>
            <person name="Buettner E."/>
        </authorList>
    </citation>
    <scope>NUCLEOTIDE SEQUENCE</scope>
    <source>
        <strain evidence="1">VT-O1</strain>
    </source>
</reference>
<dbReference type="Proteomes" id="UP001148737">
    <property type="component" value="Unassembled WGS sequence"/>
</dbReference>
<evidence type="ECO:0000313" key="1">
    <source>
        <dbReference type="EMBL" id="KAJ3481568.1"/>
    </source>
</evidence>